<proteinExistence type="predicted"/>
<feature type="region of interest" description="Disordered" evidence="1">
    <location>
        <begin position="113"/>
        <end position="177"/>
    </location>
</feature>
<feature type="region of interest" description="Disordered" evidence="1">
    <location>
        <begin position="192"/>
        <end position="238"/>
    </location>
</feature>
<sequence length="280" mass="30867">MEYDFEAGLHARSQAFGGSSGAGVAWDEGSDRERMLRMRRRIRQHQERYARSLERQKKDEERMAATWKERVDKHREASSEERQARLARLDRERVRAAQRAEWRQQAAQRAAAEAEAEAAAPAASRAAEAAVPRPRGEVGARSSGPAETLPEAEPDTARSPRRPAEQKVTGGGPETKLQRELGVHALVKAMLSGQQPKQAPSLKAPQAKLSTDAGAAGAVAEEEHHSSAREMTPAKHRSVARKHRLRTMHAVAGQVLQCRQEMNGAFQNAFAVPSIDSHFV</sequence>
<feature type="compositionally biased region" description="Low complexity" evidence="1">
    <location>
        <begin position="113"/>
        <end position="133"/>
    </location>
</feature>
<feature type="region of interest" description="Disordered" evidence="1">
    <location>
        <begin position="46"/>
        <end position="84"/>
    </location>
</feature>
<evidence type="ECO:0000256" key="1">
    <source>
        <dbReference type="SAM" id="MobiDB-lite"/>
    </source>
</evidence>
<name>A0A7S4PW57_9DINO</name>
<gene>
    <name evidence="2" type="ORF">AMON00008_LOCUS4276</name>
</gene>
<organism evidence="2">
    <name type="scientific">Alexandrium monilatum</name>
    <dbReference type="NCBI Taxonomy" id="311494"/>
    <lineage>
        <taxon>Eukaryota</taxon>
        <taxon>Sar</taxon>
        <taxon>Alveolata</taxon>
        <taxon>Dinophyceae</taxon>
        <taxon>Gonyaulacales</taxon>
        <taxon>Pyrocystaceae</taxon>
        <taxon>Alexandrium</taxon>
    </lineage>
</organism>
<protein>
    <submittedName>
        <fullName evidence="2">Uncharacterized protein</fullName>
    </submittedName>
</protein>
<dbReference type="EMBL" id="HBNR01006500">
    <property type="protein sequence ID" value="CAE4564657.1"/>
    <property type="molecule type" value="Transcribed_RNA"/>
</dbReference>
<feature type="compositionally biased region" description="Basic and acidic residues" evidence="1">
    <location>
        <begin position="155"/>
        <end position="165"/>
    </location>
</feature>
<dbReference type="AlphaFoldDB" id="A0A7S4PW57"/>
<evidence type="ECO:0000313" key="2">
    <source>
        <dbReference type="EMBL" id="CAE4564657.1"/>
    </source>
</evidence>
<reference evidence="2" key="1">
    <citation type="submission" date="2021-01" db="EMBL/GenBank/DDBJ databases">
        <authorList>
            <person name="Corre E."/>
            <person name="Pelletier E."/>
            <person name="Niang G."/>
            <person name="Scheremetjew M."/>
            <person name="Finn R."/>
            <person name="Kale V."/>
            <person name="Holt S."/>
            <person name="Cochrane G."/>
            <person name="Meng A."/>
            <person name="Brown T."/>
            <person name="Cohen L."/>
        </authorList>
    </citation>
    <scope>NUCLEOTIDE SEQUENCE</scope>
    <source>
        <strain evidence="2">CCMP3105</strain>
    </source>
</reference>
<accession>A0A7S4PW57</accession>